<proteinExistence type="predicted"/>
<evidence type="ECO:0000256" key="1">
    <source>
        <dbReference type="SAM" id="Phobius"/>
    </source>
</evidence>
<feature type="transmembrane region" description="Helical" evidence="1">
    <location>
        <begin position="20"/>
        <end position="37"/>
    </location>
</feature>
<dbReference type="EMBL" id="JAXAVV010000005">
    <property type="protein sequence ID" value="MDX8050430.1"/>
    <property type="molecule type" value="Genomic_DNA"/>
</dbReference>
<organism evidence="2 3">
    <name type="scientific">Lentzea kristufekii</name>
    <dbReference type="NCBI Taxonomy" id="3095430"/>
    <lineage>
        <taxon>Bacteria</taxon>
        <taxon>Bacillati</taxon>
        <taxon>Actinomycetota</taxon>
        <taxon>Actinomycetes</taxon>
        <taxon>Pseudonocardiales</taxon>
        <taxon>Pseudonocardiaceae</taxon>
        <taxon>Lentzea</taxon>
    </lineage>
</organism>
<reference evidence="2 3" key="2">
    <citation type="submission" date="2023-11" db="EMBL/GenBank/DDBJ databases">
        <authorList>
            <person name="Lara A.C."/>
            <person name="Chronakova A."/>
        </authorList>
    </citation>
    <scope>NUCLEOTIDE SEQUENCE [LARGE SCALE GENOMIC DNA]</scope>
    <source>
        <strain evidence="2 3">BCCO 10_0798</strain>
    </source>
</reference>
<keyword evidence="3" id="KW-1185">Reference proteome</keyword>
<gene>
    <name evidence="2" type="ORF">SK571_13645</name>
</gene>
<dbReference type="RefSeq" id="WP_319984403.1">
    <property type="nucleotide sequence ID" value="NZ_JAXAVV010000005.1"/>
</dbReference>
<keyword evidence="1" id="KW-0472">Membrane</keyword>
<name>A0ABU4TQD8_9PSEU</name>
<keyword evidence="1" id="KW-0812">Transmembrane</keyword>
<reference evidence="2 3" key="1">
    <citation type="submission" date="2023-11" db="EMBL/GenBank/DDBJ databases">
        <title>Lentzea sokolovensis, sp. nov., Lentzea kristufkii, sp. nov., and Lentzea miocenensis, sp. nov., rare actinobacteria from Sokolov Coal Basin, Miocene lacustrine sediment, Czech Republic.</title>
        <authorList>
            <person name="Lara A."/>
            <person name="Kotroba L."/>
            <person name="Nouioui I."/>
            <person name="Neumann-Schaal M."/>
            <person name="Mast Y."/>
            <person name="Chronakova A."/>
        </authorList>
    </citation>
    <scope>NUCLEOTIDE SEQUENCE [LARGE SCALE GENOMIC DNA]</scope>
    <source>
        <strain evidence="2 3">BCCO 10_0798</strain>
    </source>
</reference>
<evidence type="ECO:0000313" key="2">
    <source>
        <dbReference type="EMBL" id="MDX8050430.1"/>
    </source>
</evidence>
<dbReference type="Proteomes" id="UP001271792">
    <property type="component" value="Unassembled WGS sequence"/>
</dbReference>
<keyword evidence="1" id="KW-1133">Transmembrane helix</keyword>
<evidence type="ECO:0000313" key="3">
    <source>
        <dbReference type="Proteomes" id="UP001271792"/>
    </source>
</evidence>
<comment type="caution">
    <text evidence="2">The sequence shown here is derived from an EMBL/GenBank/DDBJ whole genome shotgun (WGS) entry which is preliminary data.</text>
</comment>
<sequence length="65" mass="6813">MTPPLEHDPDLAQLVDDVEQIAPLVVLLAAALTGVAATGGFHFLIFRGAFLDLALFLSNLLLGIG</sequence>
<protein>
    <submittedName>
        <fullName evidence="2">Uncharacterized protein</fullName>
    </submittedName>
</protein>
<accession>A0ABU4TQD8</accession>